<proteinExistence type="predicted"/>
<dbReference type="InterPro" id="IPR003646">
    <property type="entry name" value="SH3-like_bac-type"/>
</dbReference>
<evidence type="ECO:0000256" key="2">
    <source>
        <dbReference type="ARBA" id="ARBA00022692"/>
    </source>
</evidence>
<dbReference type="SMART" id="SM00287">
    <property type="entry name" value="SH3b"/>
    <property type="match status" value="1"/>
</dbReference>
<keyword evidence="10" id="KW-1185">Reference proteome</keyword>
<evidence type="ECO:0000256" key="5">
    <source>
        <dbReference type="ARBA" id="ARBA00023136"/>
    </source>
</evidence>
<evidence type="ECO:0000259" key="8">
    <source>
        <dbReference type="PROSITE" id="PS51781"/>
    </source>
</evidence>
<dbReference type="OrthoDB" id="9790951at2"/>
<dbReference type="Gene3D" id="1.10.287.1490">
    <property type="match status" value="1"/>
</dbReference>
<keyword evidence="3" id="KW-0732">Signal</keyword>
<name>A0A127FC02_STEDE</name>
<dbReference type="InterPro" id="IPR016476">
    <property type="entry name" value="SH3_dom_pro"/>
</dbReference>
<feature type="domain" description="SH3b" evidence="8">
    <location>
        <begin position="68"/>
        <end position="135"/>
    </location>
</feature>
<feature type="transmembrane region" description="Helical" evidence="7">
    <location>
        <begin position="236"/>
        <end position="257"/>
    </location>
</feature>
<evidence type="ECO:0000256" key="3">
    <source>
        <dbReference type="ARBA" id="ARBA00022729"/>
    </source>
</evidence>
<keyword evidence="6" id="KW-0175">Coiled coil</keyword>
<dbReference type="PROSITE" id="PS51781">
    <property type="entry name" value="SH3B"/>
    <property type="match status" value="1"/>
</dbReference>
<keyword evidence="4 7" id="KW-1133">Transmembrane helix</keyword>
<evidence type="ECO:0000256" key="7">
    <source>
        <dbReference type="SAM" id="Phobius"/>
    </source>
</evidence>
<comment type="subcellular location">
    <subcellularLocation>
        <location evidence="1">Membrane</location>
        <topology evidence="1">Single-pass membrane protein</topology>
    </subcellularLocation>
</comment>
<evidence type="ECO:0000256" key="4">
    <source>
        <dbReference type="ARBA" id="ARBA00022989"/>
    </source>
</evidence>
<dbReference type="Gene3D" id="2.30.30.40">
    <property type="entry name" value="SH3 Domains"/>
    <property type="match status" value="1"/>
</dbReference>
<dbReference type="KEGG" id="sdf:ACG33_12555"/>
<organism evidence="9 10">
    <name type="scientific">Steroidobacter denitrificans</name>
    <dbReference type="NCBI Taxonomy" id="465721"/>
    <lineage>
        <taxon>Bacteria</taxon>
        <taxon>Pseudomonadati</taxon>
        <taxon>Pseudomonadota</taxon>
        <taxon>Gammaproteobacteria</taxon>
        <taxon>Steroidobacterales</taxon>
        <taxon>Steroidobacteraceae</taxon>
        <taxon>Steroidobacter</taxon>
    </lineage>
</organism>
<dbReference type="GO" id="GO:0016020">
    <property type="term" value="C:membrane"/>
    <property type="evidence" value="ECO:0007669"/>
    <property type="project" value="UniProtKB-SubCell"/>
</dbReference>
<feature type="coiled-coil region" evidence="6">
    <location>
        <begin position="134"/>
        <end position="234"/>
    </location>
</feature>
<dbReference type="NCBIfam" id="TIGR04211">
    <property type="entry name" value="SH3_and_anchor"/>
    <property type="match status" value="1"/>
</dbReference>
<evidence type="ECO:0000313" key="10">
    <source>
        <dbReference type="Proteomes" id="UP000070250"/>
    </source>
</evidence>
<evidence type="ECO:0000256" key="6">
    <source>
        <dbReference type="SAM" id="Coils"/>
    </source>
</evidence>
<evidence type="ECO:0000256" key="1">
    <source>
        <dbReference type="ARBA" id="ARBA00004167"/>
    </source>
</evidence>
<dbReference type="Pfam" id="PF08239">
    <property type="entry name" value="SH3_3"/>
    <property type="match status" value="1"/>
</dbReference>
<reference evidence="9 10" key="1">
    <citation type="submission" date="2015-06" db="EMBL/GenBank/DDBJ databases">
        <title>A Comprehensive Approach to Explore the Metabolic and Phylogenetic Diversity of Bacterial Steroid Degradation in the Environment: Testosterone as an Example.</title>
        <authorList>
            <person name="Yang F.-C."/>
            <person name="Chen Y.-L."/>
            <person name="Yu C.-P."/>
            <person name="Tang S.-L."/>
            <person name="Wang P.-H."/>
            <person name="Ismail W."/>
            <person name="Wang C.-H."/>
            <person name="Yang C.-Y."/>
            <person name="Chiang Y.-R."/>
        </authorList>
    </citation>
    <scope>NUCLEOTIDE SEQUENCE [LARGE SCALE GENOMIC DNA]</scope>
    <source>
        <strain evidence="9 10">DSM 18526</strain>
    </source>
</reference>
<dbReference type="AlphaFoldDB" id="A0A127FC02"/>
<feature type="transmembrane region" description="Helical" evidence="7">
    <location>
        <begin position="43"/>
        <end position="64"/>
    </location>
</feature>
<protein>
    <recommendedName>
        <fullName evidence="8">SH3b domain-containing protein</fullName>
    </recommendedName>
</protein>
<accession>A0A127FC02</accession>
<evidence type="ECO:0000313" key="9">
    <source>
        <dbReference type="EMBL" id="AMN47913.1"/>
    </source>
</evidence>
<gene>
    <name evidence="9" type="ORF">ACG33_12555</name>
</gene>
<dbReference type="STRING" id="465721.ACG33_12555"/>
<keyword evidence="2 7" id="KW-0812">Transmembrane</keyword>
<dbReference type="Proteomes" id="UP000070250">
    <property type="component" value="Chromosome"/>
</dbReference>
<keyword evidence="5 7" id="KW-0472">Membrane</keyword>
<sequence length="267" mass="29025">MTAAAQATLSPFCEERGEAANFGYSPSGFCPDMPNFILPKELLLMRMSLPAISILCCALLLGSLPASAAKRYISDELAVPLRRGPSTGHRILHAGLPSGMELEVLGEDSAAGFTQVRTPNGTEGWVPTQYLTAQPIARDRLAAANRRIESLEAQLKSVRDSYKDASGARNEMASRTADLDKQVDRLQSELAEVRSVSAAAIAHFEENKQLKSSNESLRAKVMALNAQVEQLERNTLLRWLLAGGALVLIGLLLGAWLKSRPRRSQWA</sequence>
<dbReference type="EMBL" id="CP011971">
    <property type="protein sequence ID" value="AMN47913.1"/>
    <property type="molecule type" value="Genomic_DNA"/>
</dbReference>